<sequence>MKFIAYPFSKVSLAFWVMYSSSVFATENVSEIGGVIVTASGSAQQLKNAPASVTVINQQQLKNQPATNLIDMLKDVPSVAISGSGVNKQDIALRGLPADYTLILVDGKRQNSRESRPNGNGGFESGFIPPIGAISRIEVVRGPMSSLYGSDAMGGVVNIITKEASKEWTGAFSLGGTLQENDNAGSGYDSSFFLSGPIIANKLGVQVYGGGNFRQEDKFVGGFNKNNNKNINTKLTFTPTEKQTLIFEMGRNVQKKSETAGKSLALQTCRAGSCTQNSNVTTVASRNHWSLSYLVDWDILRSELSIYQEKARRQLEYVTGYNSRQPEITNTVVDAKFMLPIQKHFLVFGGQYQHGKLSDDSVKSVNQVTNPRTGATRSTANFALTNNKAIQKSLFLEDEITLTDKLLLTLGARLDHHEKYGSHWNPRGYLVYHLTDNLSLKGGVAKAFKVPSIREVSEGYVTSTQAGVGVIYGNANLKPETSVNQEMGFVYENAQGFNFSTMLFNTDFKNKLTSYATGGRDPITGANLYVYDNVGKANIKGVEITSKIPLHQKVDLDLTYTFQHSKRKTDEDRSASGLSLKGYPLDNTPKHSASVKLTWTATDKLNLYSRVHYQGKQIWANQRNGDNRNIARYRSAYSTVDIGGNYQFNKNVLLNLAILNVGNERSDKIDTNGGNWAVEDGRRYWANINISF</sequence>
<dbReference type="InterPro" id="IPR012910">
    <property type="entry name" value="Plug_dom"/>
</dbReference>
<evidence type="ECO:0000256" key="10">
    <source>
        <dbReference type="PROSITE-ProRule" id="PRU01360"/>
    </source>
</evidence>
<dbReference type="SUPFAM" id="SSF56935">
    <property type="entry name" value="Porins"/>
    <property type="match status" value="1"/>
</dbReference>
<dbReference type="Pfam" id="PF00593">
    <property type="entry name" value="TonB_dep_Rec_b-barrel"/>
    <property type="match status" value="1"/>
</dbReference>
<dbReference type="GO" id="GO:0015344">
    <property type="term" value="F:siderophore uptake transmembrane transporter activity"/>
    <property type="evidence" value="ECO:0007669"/>
    <property type="project" value="TreeGrafter"/>
</dbReference>
<feature type="signal peptide" evidence="12">
    <location>
        <begin position="1"/>
        <end position="25"/>
    </location>
</feature>
<dbReference type="InterPro" id="IPR036942">
    <property type="entry name" value="Beta-barrel_TonB_sf"/>
</dbReference>
<evidence type="ECO:0000256" key="11">
    <source>
        <dbReference type="RuleBase" id="RU003357"/>
    </source>
</evidence>
<dbReference type="InterPro" id="IPR037066">
    <property type="entry name" value="Plug_dom_sf"/>
</dbReference>
<feature type="domain" description="TonB-dependent receptor-like beta-barrel" evidence="13">
    <location>
        <begin position="210"/>
        <end position="661"/>
    </location>
</feature>
<keyword evidence="3 10" id="KW-1134">Transmembrane beta strand</keyword>
<dbReference type="Gene3D" id="2.170.130.10">
    <property type="entry name" value="TonB-dependent receptor, plug domain"/>
    <property type="match status" value="1"/>
</dbReference>
<proteinExistence type="inferred from homology"/>
<dbReference type="Gene3D" id="2.40.170.20">
    <property type="entry name" value="TonB-dependent receptor, beta-barrel domain"/>
    <property type="match status" value="1"/>
</dbReference>
<dbReference type="Proteomes" id="UP000244920">
    <property type="component" value="Chromosome"/>
</dbReference>
<dbReference type="AlphaFoldDB" id="A0A2U8FHX8"/>
<dbReference type="RefSeq" id="WP_108923164.1">
    <property type="nucleotide sequence ID" value="NZ_CP029206.1"/>
</dbReference>
<feature type="domain" description="TonB-dependent receptor plug" evidence="14">
    <location>
        <begin position="46"/>
        <end position="156"/>
    </location>
</feature>
<accession>A0A2U8FHX8</accession>
<comment type="similarity">
    <text evidence="10 11">Belongs to the TonB-dependent receptor family.</text>
</comment>
<dbReference type="EMBL" id="CP029206">
    <property type="protein sequence ID" value="AWI50590.1"/>
    <property type="molecule type" value="Genomic_DNA"/>
</dbReference>
<protein>
    <submittedName>
        <fullName evidence="15">TonB-dependent receptor</fullName>
    </submittedName>
</protein>
<evidence type="ECO:0000256" key="1">
    <source>
        <dbReference type="ARBA" id="ARBA00004571"/>
    </source>
</evidence>
<evidence type="ECO:0000256" key="12">
    <source>
        <dbReference type="SAM" id="SignalP"/>
    </source>
</evidence>
<keyword evidence="9 10" id="KW-0998">Cell outer membrane</keyword>
<keyword evidence="8 10" id="KW-0472">Membrane</keyword>
<dbReference type="InterPro" id="IPR039426">
    <property type="entry name" value="TonB-dep_rcpt-like"/>
</dbReference>
<keyword evidence="7 11" id="KW-0798">TonB box</keyword>
<feature type="chain" id="PRO_5015913130" evidence="12">
    <location>
        <begin position="26"/>
        <end position="692"/>
    </location>
</feature>
<keyword evidence="6" id="KW-0406">Ion transport</keyword>
<dbReference type="PANTHER" id="PTHR30069">
    <property type="entry name" value="TONB-DEPENDENT OUTER MEMBRANE RECEPTOR"/>
    <property type="match status" value="1"/>
</dbReference>
<evidence type="ECO:0000256" key="3">
    <source>
        <dbReference type="ARBA" id="ARBA00022452"/>
    </source>
</evidence>
<evidence type="ECO:0000256" key="8">
    <source>
        <dbReference type="ARBA" id="ARBA00023136"/>
    </source>
</evidence>
<name>A0A2U8FHX8_9PAST</name>
<dbReference type="KEGG" id="apor:DDU33_03380"/>
<evidence type="ECO:0000256" key="9">
    <source>
        <dbReference type="ARBA" id="ARBA00023237"/>
    </source>
</evidence>
<reference evidence="16" key="1">
    <citation type="submission" date="2018-05" db="EMBL/GenBank/DDBJ databases">
        <title>Complete genome sequence of Actinobacillus porcitonsillarum reference strain 9953L55 (CCUG 46996).</title>
        <authorList>
            <person name="Dona V."/>
            <person name="Perreten V."/>
        </authorList>
    </citation>
    <scope>NUCLEOTIDE SEQUENCE [LARGE SCALE GENOMIC DNA]</scope>
    <source>
        <strain evidence="16">9953L55</strain>
    </source>
</reference>
<evidence type="ECO:0000313" key="15">
    <source>
        <dbReference type="EMBL" id="AWI50590.1"/>
    </source>
</evidence>
<dbReference type="GO" id="GO:0009279">
    <property type="term" value="C:cell outer membrane"/>
    <property type="evidence" value="ECO:0007669"/>
    <property type="project" value="UniProtKB-SubCell"/>
</dbReference>
<evidence type="ECO:0000259" key="13">
    <source>
        <dbReference type="Pfam" id="PF00593"/>
    </source>
</evidence>
<dbReference type="GO" id="GO:0044718">
    <property type="term" value="P:siderophore transmembrane transport"/>
    <property type="evidence" value="ECO:0007669"/>
    <property type="project" value="TreeGrafter"/>
</dbReference>
<keyword evidence="2 10" id="KW-0813">Transport</keyword>
<evidence type="ECO:0000256" key="5">
    <source>
        <dbReference type="ARBA" id="ARBA00022729"/>
    </source>
</evidence>
<dbReference type="CDD" id="cd01347">
    <property type="entry name" value="ligand_gated_channel"/>
    <property type="match status" value="1"/>
</dbReference>
<comment type="subcellular location">
    <subcellularLocation>
        <location evidence="1 10">Cell outer membrane</location>
        <topology evidence="1 10">Multi-pass membrane protein</topology>
    </subcellularLocation>
</comment>
<evidence type="ECO:0000259" key="14">
    <source>
        <dbReference type="Pfam" id="PF07715"/>
    </source>
</evidence>
<keyword evidence="5 12" id="KW-0732">Signal</keyword>
<dbReference type="PANTHER" id="PTHR30069:SF53">
    <property type="entry name" value="COLICIN I RECEPTOR-RELATED"/>
    <property type="match status" value="1"/>
</dbReference>
<dbReference type="Pfam" id="PF07715">
    <property type="entry name" value="Plug"/>
    <property type="match status" value="1"/>
</dbReference>
<evidence type="ECO:0000256" key="6">
    <source>
        <dbReference type="ARBA" id="ARBA00023065"/>
    </source>
</evidence>
<keyword evidence="4 10" id="KW-0812">Transmembrane</keyword>
<gene>
    <name evidence="15" type="ORF">DDU33_03380</name>
</gene>
<keyword evidence="15" id="KW-0675">Receptor</keyword>
<evidence type="ECO:0000256" key="4">
    <source>
        <dbReference type="ARBA" id="ARBA00022692"/>
    </source>
</evidence>
<organism evidence="15 16">
    <name type="scientific">Actinobacillus porcitonsillarum</name>
    <dbReference type="NCBI Taxonomy" id="189834"/>
    <lineage>
        <taxon>Bacteria</taxon>
        <taxon>Pseudomonadati</taxon>
        <taxon>Pseudomonadota</taxon>
        <taxon>Gammaproteobacteria</taxon>
        <taxon>Pasteurellales</taxon>
        <taxon>Pasteurellaceae</taxon>
        <taxon>Actinobacillus</taxon>
    </lineage>
</organism>
<dbReference type="PROSITE" id="PS52016">
    <property type="entry name" value="TONB_DEPENDENT_REC_3"/>
    <property type="match status" value="1"/>
</dbReference>
<evidence type="ECO:0000256" key="7">
    <source>
        <dbReference type="ARBA" id="ARBA00023077"/>
    </source>
</evidence>
<evidence type="ECO:0000313" key="16">
    <source>
        <dbReference type="Proteomes" id="UP000244920"/>
    </source>
</evidence>
<evidence type="ECO:0000256" key="2">
    <source>
        <dbReference type="ARBA" id="ARBA00022448"/>
    </source>
</evidence>
<keyword evidence="16" id="KW-1185">Reference proteome</keyword>
<dbReference type="InterPro" id="IPR000531">
    <property type="entry name" value="Beta-barrel_TonB"/>
</dbReference>